<comment type="caution">
    <text evidence="1">The sequence shown here is derived from an EMBL/GenBank/DDBJ whole genome shotgun (WGS) entry which is preliminary data.</text>
</comment>
<protein>
    <submittedName>
        <fullName evidence="1">Uncharacterized protein</fullName>
    </submittedName>
</protein>
<proteinExistence type="predicted"/>
<dbReference type="RefSeq" id="WP_138235371.1">
    <property type="nucleotide sequence ID" value="NZ_CP185860.1"/>
</dbReference>
<dbReference type="Proteomes" id="UP000306791">
    <property type="component" value="Unassembled WGS sequence"/>
</dbReference>
<organism evidence="1 2">
    <name type="scientific">Microbulbifer harenosus</name>
    <dbReference type="NCBI Taxonomy" id="2576840"/>
    <lineage>
        <taxon>Bacteria</taxon>
        <taxon>Pseudomonadati</taxon>
        <taxon>Pseudomonadota</taxon>
        <taxon>Gammaproteobacteria</taxon>
        <taxon>Cellvibrionales</taxon>
        <taxon>Microbulbiferaceae</taxon>
        <taxon>Microbulbifer</taxon>
    </lineage>
</organism>
<dbReference type="EMBL" id="VANI01000009">
    <property type="protein sequence ID" value="TLM77694.1"/>
    <property type="molecule type" value="Genomic_DNA"/>
</dbReference>
<sequence>MCRRIYKRDGATEADIGILTFCSLVLTEGAWSELKEIAERYGHLLPWQYGERRLWLWNVTNVANVLDRDRSSLNHFGGVSHPVFTADKLTDNPVFKLREDNYTAIYCTYTFRQLIENHNFTGLEFEALDVA</sequence>
<gene>
    <name evidence="1" type="ORF">FDY93_08840</name>
</gene>
<name>A0ABY2UKS0_9GAMM</name>
<evidence type="ECO:0000313" key="1">
    <source>
        <dbReference type="EMBL" id="TLM77694.1"/>
    </source>
</evidence>
<reference evidence="1 2" key="1">
    <citation type="submission" date="2019-05" db="EMBL/GenBank/DDBJ databases">
        <title>Microbulbifer harenosus sp. nov., an alginate-degrading bacterium isolated from coastal sand.</title>
        <authorList>
            <person name="Huang H."/>
            <person name="Mo K."/>
            <person name="Bao S."/>
        </authorList>
    </citation>
    <scope>NUCLEOTIDE SEQUENCE [LARGE SCALE GENOMIC DNA]</scope>
    <source>
        <strain evidence="1 2">HB161719</strain>
    </source>
</reference>
<evidence type="ECO:0000313" key="2">
    <source>
        <dbReference type="Proteomes" id="UP000306791"/>
    </source>
</evidence>
<accession>A0ABY2UKS0</accession>
<keyword evidence="2" id="KW-1185">Reference proteome</keyword>